<dbReference type="GeneID" id="10328423"/>
<dbReference type="Pfam" id="PF20048">
    <property type="entry name" value="DUF6450"/>
    <property type="match status" value="1"/>
</dbReference>
<dbReference type="RefSeq" id="YP_004323979.1">
    <property type="nucleotide sequence ID" value="NC_015286.1"/>
</dbReference>
<sequence length="144" mass="15545">MPEQLIEELKEGESKKKKGILGKLKEASEDKEEQLAILSTFVRLGILIWSGGILTLAYVDLPKALQFPEQDLDPTFIASVFTGVLATFGVQIAKGKNGNGNGGGGISKEDMERLIAAAKETAPAQTIRIEQAPIKISTDDTYKL</sequence>
<evidence type="ECO:0000259" key="2">
    <source>
        <dbReference type="Pfam" id="PF20048"/>
    </source>
</evidence>
<keyword evidence="1" id="KW-0472">Membrane</keyword>
<dbReference type="Proteomes" id="UP000006535">
    <property type="component" value="Segment"/>
</dbReference>
<evidence type="ECO:0000313" key="4">
    <source>
        <dbReference type="Proteomes" id="UP000006535"/>
    </source>
</evidence>
<feature type="transmembrane region" description="Helical" evidence="1">
    <location>
        <begin position="76"/>
        <end position="93"/>
    </location>
</feature>
<dbReference type="EMBL" id="GU071106">
    <property type="protein sequence ID" value="ADO99411.1"/>
    <property type="molecule type" value="Genomic_DNA"/>
</dbReference>
<protein>
    <recommendedName>
        <fullName evidence="2">DUF6450 domain-containing protein</fullName>
    </recommendedName>
</protein>
<evidence type="ECO:0000313" key="3">
    <source>
        <dbReference type="EMBL" id="ADO99411.1"/>
    </source>
</evidence>
<dbReference type="InterPro" id="IPR045610">
    <property type="entry name" value="DUF6450"/>
</dbReference>
<keyword evidence="1" id="KW-1133">Transmembrane helix</keyword>
<feature type="domain" description="DUF6450" evidence="2">
    <location>
        <begin position="29"/>
        <end position="96"/>
    </location>
</feature>
<feature type="transmembrane region" description="Helical" evidence="1">
    <location>
        <begin position="35"/>
        <end position="56"/>
    </location>
</feature>
<evidence type="ECO:0000256" key="1">
    <source>
        <dbReference type="SAM" id="Phobius"/>
    </source>
</evidence>
<keyword evidence="4" id="KW-1185">Reference proteome</keyword>
<accession>E3SQB1</accession>
<proteinExistence type="predicted"/>
<name>E3SQB1_9CAUD</name>
<dbReference type="KEGG" id="vg:10328423"/>
<organism evidence="3 4">
    <name type="scientific">Synechococcus phage Syn19</name>
    <dbReference type="NCBI Taxonomy" id="445684"/>
    <lineage>
        <taxon>Viruses</taxon>
        <taxon>Duplodnaviria</taxon>
        <taxon>Heunggongvirae</taxon>
        <taxon>Uroviricota</taxon>
        <taxon>Caudoviricetes</taxon>
        <taxon>Pantevenvirales</taxon>
        <taxon>Kyanoviridae</taxon>
        <taxon>Pontusvirus</taxon>
        <taxon>Pontusvirus syn19</taxon>
    </lineage>
</organism>
<dbReference type="OrthoDB" id="19926at10239"/>
<keyword evidence="1" id="KW-0812">Transmembrane</keyword>
<gene>
    <name evidence="3" type="ORF">Syn19_146</name>
</gene>
<reference evidence="3 4" key="1">
    <citation type="journal article" date="2010" name="Environ. Microbiol.">
        <title>Genomic analysis of oceanic cyanobacterial myoviruses compared with T4-like myoviruses from diverse hosts and environments.</title>
        <authorList>
            <person name="Sullivan M.B."/>
            <person name="Huang K.H."/>
            <person name="Ignacio-Espinoza J.C."/>
            <person name="Berlin A.M."/>
            <person name="Kelly L."/>
            <person name="Weigele P.R."/>
            <person name="DeFrancesco A.S."/>
            <person name="Kern S.E."/>
            <person name="Thompson L.R."/>
            <person name="Young S."/>
            <person name="Yandava C."/>
            <person name="Fu R."/>
            <person name="Krastins B."/>
            <person name="Chase M."/>
            <person name="Sarracino D."/>
            <person name="Osburne M.S."/>
            <person name="Henn M.R."/>
            <person name="Chisholm S.W."/>
        </authorList>
    </citation>
    <scope>NUCLEOTIDE SEQUENCE [LARGE SCALE GENOMIC DNA]</scope>
    <source>
        <strain evidence="3">Syn19</strain>
    </source>
</reference>